<dbReference type="InterPro" id="IPR013785">
    <property type="entry name" value="Aldolase_TIM"/>
</dbReference>
<dbReference type="STRING" id="590652.BST39_15815"/>
<accession>A0A1X0I8R9</accession>
<dbReference type="AlphaFoldDB" id="A0A1X0I8R9"/>
<feature type="domain" description="Radical SAM core" evidence="5">
    <location>
        <begin position="11"/>
        <end position="141"/>
    </location>
</feature>
<organism evidence="6 7">
    <name type="scientific">Mycobacterium paraseoulense</name>
    <dbReference type="NCBI Taxonomy" id="590652"/>
    <lineage>
        <taxon>Bacteria</taxon>
        <taxon>Bacillati</taxon>
        <taxon>Actinomycetota</taxon>
        <taxon>Actinomycetes</taxon>
        <taxon>Mycobacteriales</taxon>
        <taxon>Mycobacteriaceae</taxon>
        <taxon>Mycobacterium</taxon>
    </lineage>
</organism>
<keyword evidence="7" id="KW-1185">Reference proteome</keyword>
<sequence length="306" mass="32070">MLRIQSLTILSTLRCNARCAHCVTDSSPERGESLSRSVAEQAAREAAAAGWNVNVSGGEPMIDPGTVELVARAAKPFGVSVAVATNGFWAKSDAVATKRVARLKDAGVDTLLLSLDYFHLPYVSEAQVLAAARAAATLGMRCQVAITRRPGTDNDALAARAGAIAGVAVKIHGVSQVGRAEGLDASAFDFTGHMRPCPVIGQLALTPDGHLYACCAASIRFGHDSPLCGGTYEAGALRRFADQLGALPFFQDIQSAGPLAAALNEMGRTRLFAFAPKARYTDPCSACRDVCRAYTAAETARVEAQT</sequence>
<dbReference type="SFLD" id="SFLDS00029">
    <property type="entry name" value="Radical_SAM"/>
    <property type="match status" value="1"/>
</dbReference>
<evidence type="ECO:0000259" key="5">
    <source>
        <dbReference type="Pfam" id="PF04055"/>
    </source>
</evidence>
<keyword evidence="1" id="KW-0949">S-adenosyl-L-methionine</keyword>
<proteinExistence type="predicted"/>
<evidence type="ECO:0000313" key="6">
    <source>
        <dbReference type="EMBL" id="ORB39246.1"/>
    </source>
</evidence>
<protein>
    <recommendedName>
        <fullName evidence="5">Radical SAM core domain-containing protein</fullName>
    </recommendedName>
</protein>
<gene>
    <name evidence="6" type="ORF">BST39_15815</name>
</gene>
<keyword evidence="4" id="KW-0411">Iron-sulfur</keyword>
<dbReference type="OrthoDB" id="9782387at2"/>
<dbReference type="SUPFAM" id="SSF102114">
    <property type="entry name" value="Radical SAM enzymes"/>
    <property type="match status" value="1"/>
</dbReference>
<dbReference type="PANTHER" id="PTHR11228:SF7">
    <property type="entry name" value="PQQA PEPTIDE CYCLASE"/>
    <property type="match status" value="1"/>
</dbReference>
<evidence type="ECO:0000256" key="3">
    <source>
        <dbReference type="ARBA" id="ARBA00023004"/>
    </source>
</evidence>
<dbReference type="EMBL" id="MVIE01000019">
    <property type="protein sequence ID" value="ORB39246.1"/>
    <property type="molecule type" value="Genomic_DNA"/>
</dbReference>
<evidence type="ECO:0000313" key="7">
    <source>
        <dbReference type="Proteomes" id="UP000192513"/>
    </source>
</evidence>
<reference evidence="6 7" key="1">
    <citation type="submission" date="2017-02" db="EMBL/GenBank/DDBJ databases">
        <title>The new phylogeny of genus Mycobacterium.</title>
        <authorList>
            <person name="Tortoli E."/>
            <person name="Trovato A."/>
            <person name="Cirillo D.M."/>
        </authorList>
    </citation>
    <scope>NUCLEOTIDE SEQUENCE [LARGE SCALE GENOMIC DNA]</scope>
    <source>
        <strain evidence="6 7">DSM 45000</strain>
    </source>
</reference>
<dbReference type="GO" id="GO:0046872">
    <property type="term" value="F:metal ion binding"/>
    <property type="evidence" value="ECO:0007669"/>
    <property type="project" value="UniProtKB-KW"/>
</dbReference>
<dbReference type="Gene3D" id="3.20.20.70">
    <property type="entry name" value="Aldolase class I"/>
    <property type="match status" value="1"/>
</dbReference>
<name>A0A1X0I8R9_9MYCO</name>
<dbReference type="PANTHER" id="PTHR11228">
    <property type="entry name" value="RADICAL SAM DOMAIN PROTEIN"/>
    <property type="match status" value="1"/>
</dbReference>
<evidence type="ECO:0000256" key="4">
    <source>
        <dbReference type="ARBA" id="ARBA00023014"/>
    </source>
</evidence>
<dbReference type="InterPro" id="IPR058240">
    <property type="entry name" value="rSAM_sf"/>
</dbReference>
<dbReference type="GO" id="GO:0051536">
    <property type="term" value="F:iron-sulfur cluster binding"/>
    <property type="evidence" value="ECO:0007669"/>
    <property type="project" value="UniProtKB-KW"/>
</dbReference>
<dbReference type="InterPro" id="IPR050377">
    <property type="entry name" value="Radical_SAM_PqqE_MftC-like"/>
</dbReference>
<keyword evidence="3" id="KW-0408">Iron</keyword>
<dbReference type="SFLD" id="SFLDG01067">
    <property type="entry name" value="SPASM/twitch_domain_containing"/>
    <property type="match status" value="1"/>
</dbReference>
<dbReference type="CDD" id="cd01335">
    <property type="entry name" value="Radical_SAM"/>
    <property type="match status" value="1"/>
</dbReference>
<evidence type="ECO:0000256" key="1">
    <source>
        <dbReference type="ARBA" id="ARBA00022691"/>
    </source>
</evidence>
<dbReference type="InterPro" id="IPR007197">
    <property type="entry name" value="rSAM"/>
</dbReference>
<dbReference type="GO" id="GO:0003824">
    <property type="term" value="F:catalytic activity"/>
    <property type="evidence" value="ECO:0007669"/>
    <property type="project" value="InterPro"/>
</dbReference>
<keyword evidence="2" id="KW-0479">Metal-binding</keyword>
<dbReference type="Proteomes" id="UP000192513">
    <property type="component" value="Unassembled WGS sequence"/>
</dbReference>
<dbReference type="Pfam" id="PF04055">
    <property type="entry name" value="Radical_SAM"/>
    <property type="match status" value="1"/>
</dbReference>
<evidence type="ECO:0000256" key="2">
    <source>
        <dbReference type="ARBA" id="ARBA00022723"/>
    </source>
</evidence>
<comment type="caution">
    <text evidence="6">The sequence shown here is derived from an EMBL/GenBank/DDBJ whole genome shotgun (WGS) entry which is preliminary data.</text>
</comment>